<evidence type="ECO:0000259" key="1">
    <source>
        <dbReference type="Pfam" id="PF12705"/>
    </source>
</evidence>
<name>A0A6M3J1M0_9ZZZZ</name>
<accession>A0A6M3J1M0</accession>
<feature type="domain" description="PD-(D/E)XK endonuclease-like" evidence="1">
    <location>
        <begin position="11"/>
        <end position="261"/>
    </location>
</feature>
<proteinExistence type="predicted"/>
<dbReference type="InterPro" id="IPR038726">
    <property type="entry name" value="PDDEXK_AddAB-type"/>
</dbReference>
<dbReference type="EMBL" id="MT141498">
    <property type="protein sequence ID" value="QJA63494.1"/>
    <property type="molecule type" value="Genomic_DNA"/>
</dbReference>
<dbReference type="InterPro" id="IPR011604">
    <property type="entry name" value="PDDEXK-like_dom_sf"/>
</dbReference>
<gene>
    <name evidence="2" type="ORF">MM415B00626_0027</name>
</gene>
<sequence>MTTTKPPENMFSSSTLRNFTMCPRYSQLRDDLGLVPHDISPSPKTEFGAAFHLAVELLDKGASQTEAILKSTDYFRPYEPAPSISAAGNEIESLYTCVRLAKIIVEWMEYWKDDPITVWQGLSEEGFAEELIPGIYYCGRIDRIIEERLGIRPSDLKTTKTLSSYIYCPHDQAQGYQWLAKKFFGSKITGFLFDMIGLAKSKRTFHREPITYTDFQINDWLEGRKRIVENIFHCRKTGFWPKYSQKCNDYFSPCQYIPVCNATSDVGYERILKCYDVDYWFSYNIEGVEK</sequence>
<dbReference type="AlphaFoldDB" id="A0A6M3J1M0"/>
<protein>
    <submittedName>
        <fullName evidence="2">Putative PD-(D/E)XK nuclease superfamily protein</fullName>
    </submittedName>
</protein>
<evidence type="ECO:0000313" key="2">
    <source>
        <dbReference type="EMBL" id="QJA63494.1"/>
    </source>
</evidence>
<dbReference type="Pfam" id="PF12705">
    <property type="entry name" value="PDDEXK_1"/>
    <property type="match status" value="1"/>
</dbReference>
<reference evidence="2" key="1">
    <citation type="submission" date="2020-03" db="EMBL/GenBank/DDBJ databases">
        <title>The deep terrestrial virosphere.</title>
        <authorList>
            <person name="Holmfeldt K."/>
            <person name="Nilsson E."/>
            <person name="Simone D."/>
            <person name="Lopez-Fernandez M."/>
            <person name="Wu X."/>
            <person name="de Brujin I."/>
            <person name="Lundin D."/>
            <person name="Andersson A."/>
            <person name="Bertilsson S."/>
            <person name="Dopson M."/>
        </authorList>
    </citation>
    <scope>NUCLEOTIDE SEQUENCE</scope>
    <source>
        <strain evidence="2">MM415B00626</strain>
    </source>
</reference>
<organism evidence="2">
    <name type="scientific">viral metagenome</name>
    <dbReference type="NCBI Taxonomy" id="1070528"/>
    <lineage>
        <taxon>unclassified sequences</taxon>
        <taxon>metagenomes</taxon>
        <taxon>organismal metagenomes</taxon>
    </lineage>
</organism>
<dbReference type="Gene3D" id="3.90.320.10">
    <property type="match status" value="1"/>
</dbReference>